<comment type="caution">
    <text evidence="2">The sequence shown here is derived from an EMBL/GenBank/DDBJ whole genome shotgun (WGS) entry which is preliminary data.</text>
</comment>
<evidence type="ECO:0000256" key="1">
    <source>
        <dbReference type="SAM" id="MobiDB-lite"/>
    </source>
</evidence>
<sequence>MSDTTTVTARLPKALDVELKKIGKRYRRSRSFLIAEAISGFVDMEKLRQAALEEGRVAIRRGAYAEHDEAEAWARSLGSAEPRPRPDRKRNRAA</sequence>
<name>A0A5C8PVS1_9HYPH</name>
<feature type="region of interest" description="Disordered" evidence="1">
    <location>
        <begin position="73"/>
        <end position="94"/>
    </location>
</feature>
<evidence type="ECO:0000313" key="3">
    <source>
        <dbReference type="Proteomes" id="UP000321638"/>
    </source>
</evidence>
<dbReference type="RefSeq" id="WP_147845314.1">
    <property type="nucleotide sequence ID" value="NZ_VDUZ01000002.1"/>
</dbReference>
<dbReference type="OrthoDB" id="7359471at2"/>
<dbReference type="PANTHER" id="PTHR40688:SF2">
    <property type="entry name" value="RIBBON-HELIX-HELIX PROTEIN COPG DOMAIN-CONTAINING PROTEIN"/>
    <property type="match status" value="1"/>
</dbReference>
<proteinExistence type="predicted"/>
<dbReference type="GO" id="GO:0006355">
    <property type="term" value="P:regulation of DNA-templated transcription"/>
    <property type="evidence" value="ECO:0007669"/>
    <property type="project" value="InterPro"/>
</dbReference>
<dbReference type="InterPro" id="IPR052991">
    <property type="entry name" value="Non-func_TypeII_TA_Antitoxin"/>
</dbReference>
<dbReference type="EMBL" id="VDUZ01000002">
    <property type="protein sequence ID" value="TXL81959.1"/>
    <property type="molecule type" value="Genomic_DNA"/>
</dbReference>
<dbReference type="AlphaFoldDB" id="A0A5C8PVS1"/>
<organism evidence="2 3">
    <name type="scientific">Vineibacter terrae</name>
    <dbReference type="NCBI Taxonomy" id="2586908"/>
    <lineage>
        <taxon>Bacteria</taxon>
        <taxon>Pseudomonadati</taxon>
        <taxon>Pseudomonadota</taxon>
        <taxon>Alphaproteobacteria</taxon>
        <taxon>Hyphomicrobiales</taxon>
        <taxon>Vineibacter</taxon>
    </lineage>
</organism>
<accession>A0A5C8PVS1</accession>
<keyword evidence="3" id="KW-1185">Reference proteome</keyword>
<dbReference type="InterPro" id="IPR010985">
    <property type="entry name" value="Ribbon_hlx_hlx"/>
</dbReference>
<gene>
    <name evidence="2" type="ORF">FHP25_02510</name>
</gene>
<evidence type="ECO:0000313" key="2">
    <source>
        <dbReference type="EMBL" id="TXL81959.1"/>
    </source>
</evidence>
<dbReference type="Proteomes" id="UP000321638">
    <property type="component" value="Unassembled WGS sequence"/>
</dbReference>
<reference evidence="2 3" key="1">
    <citation type="submission" date="2019-06" db="EMBL/GenBank/DDBJ databases">
        <title>New taxonomy in bacterial strain CC-CFT640, isolated from vineyard.</title>
        <authorList>
            <person name="Lin S.-Y."/>
            <person name="Tsai C.-F."/>
            <person name="Young C.-C."/>
        </authorList>
    </citation>
    <scope>NUCLEOTIDE SEQUENCE [LARGE SCALE GENOMIC DNA]</scope>
    <source>
        <strain evidence="2 3">CC-CFT640</strain>
    </source>
</reference>
<protein>
    <recommendedName>
        <fullName evidence="4">Ribbon-helix-helix protein, CopG family</fullName>
    </recommendedName>
</protein>
<dbReference type="SUPFAM" id="SSF47598">
    <property type="entry name" value="Ribbon-helix-helix"/>
    <property type="match status" value="1"/>
</dbReference>
<dbReference type="PANTHER" id="PTHR40688">
    <property type="match status" value="1"/>
</dbReference>
<evidence type="ECO:0008006" key="4">
    <source>
        <dbReference type="Google" id="ProtNLM"/>
    </source>
</evidence>